<dbReference type="EC" id="1.17.4.1" evidence="3"/>
<dbReference type="InterPro" id="IPR030475">
    <property type="entry name" value="RNR_small_AS"/>
</dbReference>
<sequence>MNSNMDETLLKHQYRPTLLPLQDKQTWMLYKTLESMIWNAQEVSMQDDFRDWSKKLTKGQRTYYRLILAFFYCADELVLANIDHFMSLIQDLEVRYFYSAQAMQECVHSEAYSLQVLSIFDYDEIQELQEIIKTLPVINKMVDWVVDKTDYNRPLAYKIGAFVIVESLFFQSHFISIQELKQQNVMCGLTHYNELISRDENQHCLFGIHLLNNKIDNKLPEKDFHEMMESAVLLLDEFITYAFDKAREAEGSENHNIIGLSEKLLQDYIRFFADDINVKLGYKKIYFIKNNPFPSSVLLGMNKTAKTNFFEQRPTQYQQVSDMTFGLPDM</sequence>
<keyword evidence="7" id="KW-0215">Deoxyribonucleotide synthesis</keyword>
<comment type="similarity">
    <text evidence="2">Belongs to the ribonucleoside diphosphate reductase small chain family.</text>
</comment>
<dbReference type="PANTHER" id="PTHR23409:SF18">
    <property type="entry name" value="RIBONUCLEOSIDE-DIPHOSPHATE REDUCTASE SUBUNIT M2"/>
    <property type="match status" value="1"/>
</dbReference>
<dbReference type="PANTHER" id="PTHR23409">
    <property type="entry name" value="RIBONUCLEOSIDE-DIPHOSPHATE REDUCTASE SMALL CHAIN"/>
    <property type="match status" value="1"/>
</dbReference>
<protein>
    <recommendedName>
        <fullName evidence="4">Ribonucleoside-diphosphate reductase small chain</fullName>
        <ecNumber evidence="3">1.17.4.1</ecNumber>
    </recommendedName>
    <alternativeName>
        <fullName evidence="10">Ribonucleotide reductase small subunit</fullName>
    </alternativeName>
</protein>
<dbReference type="SUPFAM" id="SSF47240">
    <property type="entry name" value="Ferritin-like"/>
    <property type="match status" value="1"/>
</dbReference>
<evidence type="ECO:0000256" key="6">
    <source>
        <dbReference type="ARBA" id="ARBA00023004"/>
    </source>
</evidence>
<dbReference type="UniPathway" id="UPA00326"/>
<evidence type="ECO:0000256" key="8">
    <source>
        <dbReference type="ARBA" id="ARBA00025523"/>
    </source>
</evidence>
<reference evidence="11" key="1">
    <citation type="journal article" date="2020" name="Sci. Rep.">
        <title>A novel Asfarvirus-like virus identified as a potential cause of mass mortality of abalone.</title>
        <authorList>
            <person name="Matsuyama T."/>
            <person name="Takano T."/>
            <person name="Nishiki I."/>
            <person name="Fujiwara A."/>
            <person name="Kiryu I."/>
            <person name="Inada M."/>
            <person name="Sakai T."/>
            <person name="Terashima S."/>
            <person name="Matsuura Y."/>
            <person name="Isowa K."/>
            <person name="Nakayasu C."/>
        </authorList>
    </citation>
    <scope>NUCLEOTIDE SEQUENCE</scope>
</reference>
<keyword evidence="5" id="KW-0560">Oxidoreductase</keyword>
<evidence type="ECO:0000256" key="9">
    <source>
        <dbReference type="ARBA" id="ARBA00025859"/>
    </source>
</evidence>
<evidence type="ECO:0000256" key="2">
    <source>
        <dbReference type="ARBA" id="ARBA00009303"/>
    </source>
</evidence>
<evidence type="ECO:0000256" key="1">
    <source>
        <dbReference type="ARBA" id="ARBA00001962"/>
    </source>
</evidence>
<accession>A0A5K7XYI2</accession>
<keyword evidence="6" id="KW-0408">Iron</keyword>
<dbReference type="EMBL" id="LC506465">
    <property type="protein sequence ID" value="BBO53975.1"/>
    <property type="molecule type" value="Genomic_DNA"/>
</dbReference>
<dbReference type="InterPro" id="IPR009078">
    <property type="entry name" value="Ferritin-like_SF"/>
</dbReference>
<comment type="function">
    <text evidence="8">Ribonucleoside-diphosphate reductase holoenzyme provides the precursors necessary for viral DNA synthesis. Allows virus growth in non-dividing cells. Catalyzes the biosynthesis of deoxyribonucleotides from the corresponding ribonucleotides.</text>
</comment>
<dbReference type="CDD" id="cd01049">
    <property type="entry name" value="RNRR2"/>
    <property type="match status" value="1"/>
</dbReference>
<dbReference type="PROSITE" id="PS00368">
    <property type="entry name" value="RIBORED_SMALL"/>
    <property type="match status" value="1"/>
</dbReference>
<evidence type="ECO:0000256" key="10">
    <source>
        <dbReference type="ARBA" id="ARBA00030749"/>
    </source>
</evidence>
<evidence type="ECO:0000256" key="3">
    <source>
        <dbReference type="ARBA" id="ARBA00012274"/>
    </source>
</evidence>
<evidence type="ECO:0000256" key="7">
    <source>
        <dbReference type="ARBA" id="ARBA00023116"/>
    </source>
</evidence>
<comment type="subunit">
    <text evidence="9">Heterotetramer composed of a homodimer of the large subunit (R1) and a homodimer of the small subunit (R2). Larger multisubunit protein complex are also active, composed of (R1)n(R2)n.</text>
</comment>
<dbReference type="InterPro" id="IPR012348">
    <property type="entry name" value="RNR-like"/>
</dbReference>
<evidence type="ECO:0000256" key="5">
    <source>
        <dbReference type="ARBA" id="ARBA00023002"/>
    </source>
</evidence>
<name>A0A5K7XYI2_9VIRU</name>
<dbReference type="Pfam" id="PF00268">
    <property type="entry name" value="Ribonuc_red_sm"/>
    <property type="match status" value="1"/>
</dbReference>
<proteinExistence type="inferred from homology"/>
<dbReference type="InterPro" id="IPR000358">
    <property type="entry name" value="RNR_small_fam"/>
</dbReference>
<comment type="cofactor">
    <cofactor evidence="1">
        <name>Fe cation</name>
        <dbReference type="ChEBI" id="CHEBI:24875"/>
    </cofactor>
</comment>
<evidence type="ECO:0000313" key="11">
    <source>
        <dbReference type="EMBL" id="BBO53975.1"/>
    </source>
</evidence>
<dbReference type="InterPro" id="IPR033909">
    <property type="entry name" value="RNR_small"/>
</dbReference>
<evidence type="ECO:0000256" key="4">
    <source>
        <dbReference type="ARBA" id="ARBA00014347"/>
    </source>
</evidence>
<dbReference type="GO" id="GO:0009263">
    <property type="term" value="P:deoxyribonucleotide biosynthetic process"/>
    <property type="evidence" value="ECO:0007669"/>
    <property type="project" value="UniProtKB-KW"/>
</dbReference>
<dbReference type="Gene3D" id="1.10.620.20">
    <property type="entry name" value="Ribonucleotide Reductase, subunit A"/>
    <property type="match status" value="1"/>
</dbReference>
<dbReference type="GO" id="GO:0004748">
    <property type="term" value="F:ribonucleoside-diphosphate reductase activity, thioredoxin disulfide as acceptor"/>
    <property type="evidence" value="ECO:0007669"/>
    <property type="project" value="UniProtKB-EC"/>
</dbReference>
<organism evidence="11">
    <name type="scientific">Abalone asfa-like virus</name>
    <dbReference type="NCBI Taxonomy" id="2839893"/>
    <lineage>
        <taxon>Viruses</taxon>
        <taxon>Varidnaviria</taxon>
        <taxon>Bamfordvirae</taxon>
        <taxon>Nucleocytoviricota</taxon>
        <taxon>Pokkesviricetes</taxon>
        <taxon>Asfuvirales</taxon>
        <taxon>Asfarviridae</taxon>
    </lineage>
</organism>